<dbReference type="Gene3D" id="1.20.1720.10">
    <property type="entry name" value="Multidrug resistance protein D"/>
    <property type="match status" value="1"/>
</dbReference>
<evidence type="ECO:0000256" key="3">
    <source>
        <dbReference type="ARBA" id="ARBA00022989"/>
    </source>
</evidence>
<evidence type="ECO:0000256" key="5">
    <source>
        <dbReference type="SAM" id="Phobius"/>
    </source>
</evidence>
<dbReference type="EMBL" id="JAPVEA010000007">
    <property type="protein sequence ID" value="KAJ5444055.1"/>
    <property type="molecule type" value="Genomic_DNA"/>
</dbReference>
<dbReference type="GeneID" id="81601552"/>
<keyword evidence="8" id="KW-1185">Reference proteome</keyword>
<accession>A0AAD6G1K6</accession>
<gene>
    <name evidence="7" type="ORF">N7458_007927</name>
</gene>
<keyword evidence="3 5" id="KW-1133">Transmembrane helix</keyword>
<dbReference type="Pfam" id="PF07690">
    <property type="entry name" value="MFS_1"/>
    <property type="match status" value="1"/>
</dbReference>
<feature type="transmembrane region" description="Helical" evidence="5">
    <location>
        <begin position="346"/>
        <end position="366"/>
    </location>
</feature>
<feature type="transmembrane region" description="Helical" evidence="5">
    <location>
        <begin position="143"/>
        <end position="163"/>
    </location>
</feature>
<protein>
    <recommendedName>
        <fullName evidence="6">Major facilitator superfamily (MFS) profile domain-containing protein</fullName>
    </recommendedName>
</protein>
<evidence type="ECO:0000256" key="4">
    <source>
        <dbReference type="ARBA" id="ARBA00023136"/>
    </source>
</evidence>
<dbReference type="AlphaFoldDB" id="A0AAD6G1K6"/>
<dbReference type="InterPro" id="IPR020846">
    <property type="entry name" value="MFS_dom"/>
</dbReference>
<dbReference type="Proteomes" id="UP001213681">
    <property type="component" value="Unassembled WGS sequence"/>
</dbReference>
<dbReference type="PROSITE" id="PS50850">
    <property type="entry name" value="MFS"/>
    <property type="match status" value="1"/>
</dbReference>
<dbReference type="GO" id="GO:0005886">
    <property type="term" value="C:plasma membrane"/>
    <property type="evidence" value="ECO:0007669"/>
    <property type="project" value="TreeGrafter"/>
</dbReference>
<dbReference type="InterPro" id="IPR011701">
    <property type="entry name" value="MFS"/>
</dbReference>
<reference evidence="7" key="1">
    <citation type="submission" date="2022-12" db="EMBL/GenBank/DDBJ databases">
        <authorList>
            <person name="Petersen C."/>
        </authorList>
    </citation>
    <scope>NUCLEOTIDE SEQUENCE</scope>
    <source>
        <strain evidence="7">IBT 16125</strain>
    </source>
</reference>
<keyword evidence="4 5" id="KW-0472">Membrane</keyword>
<feature type="transmembrane region" description="Helical" evidence="5">
    <location>
        <begin position="304"/>
        <end position="325"/>
    </location>
</feature>
<name>A0AAD6G1K6_9EURO</name>
<dbReference type="InterPro" id="IPR036259">
    <property type="entry name" value="MFS_trans_sf"/>
</dbReference>
<evidence type="ECO:0000259" key="6">
    <source>
        <dbReference type="PROSITE" id="PS50850"/>
    </source>
</evidence>
<proteinExistence type="predicted"/>
<dbReference type="GO" id="GO:0022857">
    <property type="term" value="F:transmembrane transporter activity"/>
    <property type="evidence" value="ECO:0007669"/>
    <property type="project" value="InterPro"/>
</dbReference>
<comment type="caution">
    <text evidence="7">The sequence shown here is derived from an EMBL/GenBank/DDBJ whole genome shotgun (WGS) entry which is preliminary data.</text>
</comment>
<evidence type="ECO:0000256" key="2">
    <source>
        <dbReference type="ARBA" id="ARBA00022692"/>
    </source>
</evidence>
<feature type="transmembrane region" description="Helical" evidence="5">
    <location>
        <begin position="477"/>
        <end position="499"/>
    </location>
</feature>
<keyword evidence="2 5" id="KW-0812">Transmembrane</keyword>
<evidence type="ECO:0000313" key="8">
    <source>
        <dbReference type="Proteomes" id="UP001213681"/>
    </source>
</evidence>
<reference evidence="7" key="2">
    <citation type="journal article" date="2023" name="IMA Fungus">
        <title>Comparative genomic study of the Penicillium genus elucidates a diverse pangenome and 15 lateral gene transfer events.</title>
        <authorList>
            <person name="Petersen C."/>
            <person name="Sorensen T."/>
            <person name="Nielsen M.R."/>
            <person name="Sondergaard T.E."/>
            <person name="Sorensen J.L."/>
            <person name="Fitzpatrick D.A."/>
            <person name="Frisvad J.C."/>
            <person name="Nielsen K.L."/>
        </authorList>
    </citation>
    <scope>NUCLEOTIDE SEQUENCE</scope>
    <source>
        <strain evidence="7">IBT 16125</strain>
    </source>
</reference>
<dbReference type="SUPFAM" id="SSF103473">
    <property type="entry name" value="MFS general substrate transporter"/>
    <property type="match status" value="1"/>
</dbReference>
<dbReference type="RefSeq" id="XP_056764135.1">
    <property type="nucleotide sequence ID" value="XM_056911309.1"/>
</dbReference>
<feature type="transmembrane region" description="Helical" evidence="5">
    <location>
        <begin position="120"/>
        <end position="137"/>
    </location>
</feature>
<feature type="transmembrane region" description="Helical" evidence="5">
    <location>
        <begin position="175"/>
        <end position="198"/>
    </location>
</feature>
<evidence type="ECO:0000256" key="1">
    <source>
        <dbReference type="ARBA" id="ARBA00004141"/>
    </source>
</evidence>
<sequence length="516" mass="57432">MITGVERAIYANPHGDRTTEDAGYEEPTRAEEFVDHTAREEKRNVLIVVSYEGDLDPMDLHNLPVLRRLAYTTLISLLGALTLFSSTIDPLALIETTQVFHTTFEVQSLPTGRFSCSRPALFLILSGLGSVLTGPLSEVMGRNPVYIVCLTLFILLDSGAALAQNVVQRILCRGLVGLFASGPLVCSGVALVDLWSLVERVYVFHYYAMIIELGATVGPVPGSYIVMATAVSWRFVDWATIILAGALLTLVVLFLPETYSPVLLRWKAQQLRRLTGDDRYRAPLEFKKVSLPRRLRNAFSRSILFFWTEPIIVIFAGYMATVFIIRYTFTAGFTSIFEDTYKLNKGVTGLCFLAISTGIVLASYLAPTPTTLADTTCRDPNPNVTYTWSCSKHRESQYNYSGWAGQLVPQSRYGVPCPWHSCVWIRRLGVVVASYQYIAATFEYYTASALSTIQATRVTAAGMMAVLAQIMYKNLGAAWTLTLLGGIAMLFLPLPYLLFKWGSRVRHSSRLAREHE</sequence>
<dbReference type="PANTHER" id="PTHR23502">
    <property type="entry name" value="MAJOR FACILITATOR SUPERFAMILY"/>
    <property type="match status" value="1"/>
</dbReference>
<dbReference type="PANTHER" id="PTHR23502:SF47">
    <property type="entry name" value="MAJOR FACILITATOR SUPERFAMILY (MFS) PROFILE DOMAIN-CONTAINING PROTEIN-RELATED"/>
    <property type="match status" value="1"/>
</dbReference>
<evidence type="ECO:0000313" key="7">
    <source>
        <dbReference type="EMBL" id="KAJ5444055.1"/>
    </source>
</evidence>
<feature type="domain" description="Major facilitator superfamily (MFS) profile" evidence="6">
    <location>
        <begin position="75"/>
        <end position="516"/>
    </location>
</feature>
<organism evidence="7 8">
    <name type="scientific">Penicillium daleae</name>
    <dbReference type="NCBI Taxonomy" id="63821"/>
    <lineage>
        <taxon>Eukaryota</taxon>
        <taxon>Fungi</taxon>
        <taxon>Dikarya</taxon>
        <taxon>Ascomycota</taxon>
        <taxon>Pezizomycotina</taxon>
        <taxon>Eurotiomycetes</taxon>
        <taxon>Eurotiomycetidae</taxon>
        <taxon>Eurotiales</taxon>
        <taxon>Aspergillaceae</taxon>
        <taxon>Penicillium</taxon>
    </lineage>
</organism>
<feature type="transmembrane region" description="Helical" evidence="5">
    <location>
        <begin position="204"/>
        <end position="226"/>
    </location>
</feature>
<comment type="subcellular location">
    <subcellularLocation>
        <location evidence="1">Membrane</location>
        <topology evidence="1">Multi-pass membrane protein</topology>
    </subcellularLocation>
</comment>
<feature type="transmembrane region" description="Helical" evidence="5">
    <location>
        <begin position="238"/>
        <end position="256"/>
    </location>
</feature>